<dbReference type="GO" id="GO:0006355">
    <property type="term" value="P:regulation of DNA-templated transcription"/>
    <property type="evidence" value="ECO:0007669"/>
    <property type="project" value="InterPro"/>
</dbReference>
<dbReference type="InterPro" id="IPR027417">
    <property type="entry name" value="P-loop_NTPase"/>
</dbReference>
<gene>
    <name evidence="6" type="primary">prpR_3</name>
    <name evidence="6" type="ORF">NCTC7307_04239</name>
</gene>
<dbReference type="AlphaFoldDB" id="A0A2X4TW21"/>
<evidence type="ECO:0000256" key="4">
    <source>
        <dbReference type="ARBA" id="ARBA00023163"/>
    </source>
</evidence>
<dbReference type="GO" id="GO:0005524">
    <property type="term" value="F:ATP binding"/>
    <property type="evidence" value="ECO:0007669"/>
    <property type="project" value="UniProtKB-KW"/>
</dbReference>
<dbReference type="PRINTS" id="PR01590">
    <property type="entry name" value="HTHFIS"/>
</dbReference>
<dbReference type="InterPro" id="IPR002078">
    <property type="entry name" value="Sigma_54_int"/>
</dbReference>
<keyword evidence="7" id="KW-1185">Reference proteome</keyword>
<evidence type="ECO:0000259" key="5">
    <source>
        <dbReference type="PROSITE" id="PS50045"/>
    </source>
</evidence>
<dbReference type="SUPFAM" id="SSF46689">
    <property type="entry name" value="Homeodomain-like"/>
    <property type="match status" value="1"/>
</dbReference>
<dbReference type="PANTHER" id="PTHR32071">
    <property type="entry name" value="TRANSCRIPTIONAL REGULATORY PROTEIN"/>
    <property type="match status" value="1"/>
</dbReference>
<dbReference type="InterPro" id="IPR025944">
    <property type="entry name" value="Sigma_54_int_dom_CS"/>
</dbReference>
<sequence length="163" mass="18828">MQGRFRPDLFYRLSILRLTLPPLRERQADILPLAESFLKQSLAAMEIPFTESVRHGLSQCQPLLLAYHWPGNIRELRNMMERLALFLSVDPAPMLDKQFIRQRLPELMENTAELTPPIVEALTLQDVLARFNGDKTATARYLGISRTTLWRRLKRCAKKPSGN</sequence>
<dbReference type="Gene3D" id="1.10.10.60">
    <property type="entry name" value="Homeodomain-like"/>
    <property type="match status" value="1"/>
</dbReference>
<evidence type="ECO:0000256" key="2">
    <source>
        <dbReference type="ARBA" id="ARBA00022840"/>
    </source>
</evidence>
<dbReference type="InterPro" id="IPR002197">
    <property type="entry name" value="HTH_Fis"/>
</dbReference>
<keyword evidence="1" id="KW-0547">Nucleotide-binding</keyword>
<organism evidence="6 7">
    <name type="scientific">Salmonella enterica subsp. arizonae</name>
    <dbReference type="NCBI Taxonomy" id="59203"/>
    <lineage>
        <taxon>Bacteria</taxon>
        <taxon>Pseudomonadati</taxon>
        <taxon>Pseudomonadota</taxon>
        <taxon>Gammaproteobacteria</taxon>
        <taxon>Enterobacterales</taxon>
        <taxon>Enterobacteriaceae</taxon>
        <taxon>Salmonella</taxon>
    </lineage>
</organism>
<dbReference type="GO" id="GO:0043565">
    <property type="term" value="F:sequence-specific DNA binding"/>
    <property type="evidence" value="ECO:0007669"/>
    <property type="project" value="InterPro"/>
</dbReference>
<accession>A0A2X4TW21</accession>
<evidence type="ECO:0000256" key="3">
    <source>
        <dbReference type="ARBA" id="ARBA00023015"/>
    </source>
</evidence>
<keyword evidence="3" id="KW-0805">Transcription regulation</keyword>
<protein>
    <submittedName>
        <fullName evidence="6">Propionate catabolism operon regulatory protein PrpR</fullName>
    </submittedName>
</protein>
<dbReference type="Pfam" id="PF02954">
    <property type="entry name" value="HTH_8"/>
    <property type="match status" value="1"/>
</dbReference>
<evidence type="ECO:0000313" key="6">
    <source>
        <dbReference type="EMBL" id="SQI26868.1"/>
    </source>
</evidence>
<dbReference type="Proteomes" id="UP000248731">
    <property type="component" value="Chromosome 1"/>
</dbReference>
<evidence type="ECO:0000313" key="7">
    <source>
        <dbReference type="Proteomes" id="UP000248731"/>
    </source>
</evidence>
<name>A0A2X4TW21_SALER</name>
<keyword evidence="4" id="KW-0804">Transcription</keyword>
<dbReference type="InterPro" id="IPR058031">
    <property type="entry name" value="AAA_lid_NorR"/>
</dbReference>
<dbReference type="Pfam" id="PF25601">
    <property type="entry name" value="AAA_lid_14"/>
    <property type="match status" value="1"/>
</dbReference>
<dbReference type="InterPro" id="IPR009057">
    <property type="entry name" value="Homeodomain-like_sf"/>
</dbReference>
<dbReference type="EMBL" id="LS483466">
    <property type="protein sequence ID" value="SQI26868.1"/>
    <property type="molecule type" value="Genomic_DNA"/>
</dbReference>
<proteinExistence type="predicted"/>
<dbReference type="Gene3D" id="1.10.8.60">
    <property type="match status" value="1"/>
</dbReference>
<dbReference type="SUPFAM" id="SSF52540">
    <property type="entry name" value="P-loop containing nucleoside triphosphate hydrolases"/>
    <property type="match status" value="1"/>
</dbReference>
<reference evidence="6 7" key="1">
    <citation type="submission" date="2018-06" db="EMBL/GenBank/DDBJ databases">
        <authorList>
            <consortium name="Pathogen Informatics"/>
            <person name="Doyle S."/>
        </authorList>
    </citation>
    <scope>NUCLEOTIDE SEQUENCE [LARGE SCALE GENOMIC DNA]</scope>
    <source>
        <strain evidence="6 7">NCTC7307</strain>
    </source>
</reference>
<dbReference type="PANTHER" id="PTHR32071:SF81">
    <property type="entry name" value="PROPIONATE CATABOLISM OPERON REGULATORY PROTEIN"/>
    <property type="match status" value="1"/>
</dbReference>
<dbReference type="PROSITE" id="PS00688">
    <property type="entry name" value="SIGMA54_INTERACT_3"/>
    <property type="match status" value="1"/>
</dbReference>
<evidence type="ECO:0000256" key="1">
    <source>
        <dbReference type="ARBA" id="ARBA00022741"/>
    </source>
</evidence>
<keyword evidence="2" id="KW-0067">ATP-binding</keyword>
<feature type="domain" description="Sigma-54 factor interaction" evidence="5">
    <location>
        <begin position="1"/>
        <end position="85"/>
    </location>
</feature>
<dbReference type="PROSITE" id="PS50045">
    <property type="entry name" value="SIGMA54_INTERACT_4"/>
    <property type="match status" value="1"/>
</dbReference>